<organism evidence="3 4">
    <name type="scientific">Capronia epimyces CBS 606.96</name>
    <dbReference type="NCBI Taxonomy" id="1182542"/>
    <lineage>
        <taxon>Eukaryota</taxon>
        <taxon>Fungi</taxon>
        <taxon>Dikarya</taxon>
        <taxon>Ascomycota</taxon>
        <taxon>Pezizomycotina</taxon>
        <taxon>Eurotiomycetes</taxon>
        <taxon>Chaetothyriomycetidae</taxon>
        <taxon>Chaetothyriales</taxon>
        <taxon>Herpotrichiellaceae</taxon>
        <taxon>Capronia</taxon>
    </lineage>
</organism>
<dbReference type="EMBL" id="AMGY01000006">
    <property type="protein sequence ID" value="EXJ81079.1"/>
    <property type="molecule type" value="Genomic_DNA"/>
</dbReference>
<feature type="coiled-coil region" evidence="1">
    <location>
        <begin position="68"/>
        <end position="95"/>
    </location>
</feature>
<gene>
    <name evidence="3" type="ORF">A1O3_07367</name>
</gene>
<evidence type="ECO:0000256" key="1">
    <source>
        <dbReference type="SAM" id="Coils"/>
    </source>
</evidence>
<feature type="region of interest" description="Disordered" evidence="2">
    <location>
        <begin position="96"/>
        <end position="173"/>
    </location>
</feature>
<name>W9YFK1_9EURO</name>
<feature type="compositionally biased region" description="Polar residues" evidence="2">
    <location>
        <begin position="157"/>
        <end position="166"/>
    </location>
</feature>
<accession>W9YFK1</accession>
<dbReference type="OrthoDB" id="8062037at2759"/>
<dbReference type="RefSeq" id="XP_007735667.1">
    <property type="nucleotide sequence ID" value="XM_007737477.1"/>
</dbReference>
<evidence type="ECO:0000313" key="3">
    <source>
        <dbReference type="EMBL" id="EXJ81079.1"/>
    </source>
</evidence>
<feature type="region of interest" description="Disordered" evidence="2">
    <location>
        <begin position="233"/>
        <end position="311"/>
    </location>
</feature>
<evidence type="ECO:0000313" key="4">
    <source>
        <dbReference type="Proteomes" id="UP000019478"/>
    </source>
</evidence>
<evidence type="ECO:0008006" key="5">
    <source>
        <dbReference type="Google" id="ProtNLM"/>
    </source>
</evidence>
<feature type="compositionally biased region" description="Basic and acidic residues" evidence="2">
    <location>
        <begin position="145"/>
        <end position="156"/>
    </location>
</feature>
<comment type="caution">
    <text evidence="3">The sequence shown here is derived from an EMBL/GenBank/DDBJ whole genome shotgun (WGS) entry which is preliminary data.</text>
</comment>
<proteinExistence type="predicted"/>
<reference evidence="3 4" key="1">
    <citation type="submission" date="2013-03" db="EMBL/GenBank/DDBJ databases">
        <title>The Genome Sequence of Capronia epimyces CBS 606.96.</title>
        <authorList>
            <consortium name="The Broad Institute Genomics Platform"/>
            <person name="Cuomo C."/>
            <person name="de Hoog S."/>
            <person name="Gorbushina A."/>
            <person name="Walker B."/>
            <person name="Young S.K."/>
            <person name="Zeng Q."/>
            <person name="Gargeya S."/>
            <person name="Fitzgerald M."/>
            <person name="Haas B."/>
            <person name="Abouelleil A."/>
            <person name="Allen A.W."/>
            <person name="Alvarado L."/>
            <person name="Arachchi H.M."/>
            <person name="Berlin A.M."/>
            <person name="Chapman S.B."/>
            <person name="Gainer-Dewar J."/>
            <person name="Goldberg J."/>
            <person name="Griggs A."/>
            <person name="Gujja S."/>
            <person name="Hansen M."/>
            <person name="Howarth C."/>
            <person name="Imamovic A."/>
            <person name="Ireland A."/>
            <person name="Larimer J."/>
            <person name="McCowan C."/>
            <person name="Murphy C."/>
            <person name="Pearson M."/>
            <person name="Poon T.W."/>
            <person name="Priest M."/>
            <person name="Roberts A."/>
            <person name="Saif S."/>
            <person name="Shea T."/>
            <person name="Sisk P."/>
            <person name="Sykes S."/>
            <person name="Wortman J."/>
            <person name="Nusbaum C."/>
            <person name="Birren B."/>
        </authorList>
    </citation>
    <scope>NUCLEOTIDE SEQUENCE [LARGE SCALE GENOMIC DNA]</scope>
    <source>
        <strain evidence="3 4">CBS 606.96</strain>
    </source>
</reference>
<keyword evidence="1" id="KW-0175">Coiled coil</keyword>
<sequence length="311" mass="35529">MAEDLIRKFHNLFYEFIVILKDSDIGECSLDTAVGIVLEMEKVFQAHPTYHGRHEPELEKAKARVMLKAKHMEEVRRLQRKRRELDDKLEALLDHQVDHNESVRGDGDDRHRSTLGRKRYAESTDESDTETESESETSSCKKLKKDMDTVKIKTESTDQPAKATQQNKRKKLKEDMVTVKTESTDQQEIQWETEKFVCYDCMHVWKKSQGGLLCPHCRSDFIVILEPGKSDPWHGDSDIAHPSPSPIQKSAPLRGNPSGHLTEPKGDSLKSLRKATRDSIASLMTLSKKRSGIGSSSNTRKHLHLQEKHHA</sequence>
<keyword evidence="4" id="KW-1185">Reference proteome</keyword>
<dbReference type="AlphaFoldDB" id="W9YFK1"/>
<dbReference type="HOGENOM" id="CLU_894280_0_0_1"/>
<protein>
    <recommendedName>
        <fullName evidence="5">RING-type domain-containing protein</fullName>
    </recommendedName>
</protein>
<feature type="compositionally biased region" description="Acidic residues" evidence="2">
    <location>
        <begin position="123"/>
        <end position="135"/>
    </location>
</feature>
<evidence type="ECO:0000256" key="2">
    <source>
        <dbReference type="SAM" id="MobiDB-lite"/>
    </source>
</evidence>
<dbReference type="Proteomes" id="UP000019478">
    <property type="component" value="Unassembled WGS sequence"/>
</dbReference>
<dbReference type="GeneID" id="19171467"/>
<feature type="compositionally biased region" description="Basic and acidic residues" evidence="2">
    <location>
        <begin position="96"/>
        <end position="112"/>
    </location>
</feature>